<name>A0ACD2UA50_9PSED</name>
<comment type="caution">
    <text evidence="1">The sequence shown here is derived from an EMBL/GenBank/DDBJ whole genome shotgun (WGS) entry which is preliminary data.</text>
</comment>
<protein>
    <submittedName>
        <fullName evidence="1">Uncharacterized protein</fullName>
    </submittedName>
</protein>
<reference evidence="1" key="1">
    <citation type="submission" date="2017-05" db="EMBL/GenBank/DDBJ databases">
        <authorList>
            <person name="Varghese N."/>
            <person name="Submissions S."/>
        </authorList>
    </citation>
    <scope>NUCLEOTIDE SEQUENCE</scope>
    <source>
        <strain evidence="1">LMG 28168</strain>
    </source>
</reference>
<gene>
    <name evidence="1" type="ORF">SAMN04488483_4136</name>
</gene>
<proteinExistence type="predicted"/>
<keyword evidence="2" id="KW-1185">Reference proteome</keyword>
<evidence type="ECO:0000313" key="2">
    <source>
        <dbReference type="Proteomes" id="UP001158048"/>
    </source>
</evidence>
<accession>A0ACD2UA50</accession>
<dbReference type="EMBL" id="FXUY01000001">
    <property type="protein sequence ID" value="SMQ28190.1"/>
    <property type="molecule type" value="Genomic_DNA"/>
</dbReference>
<evidence type="ECO:0000313" key="1">
    <source>
        <dbReference type="EMBL" id="SMQ28190.1"/>
    </source>
</evidence>
<sequence length="135" mass="13744">MPFPPQRLSLAIALLISATAVHAKTVQIDTATTTAQTLGGSDTLTISAPGSITNSGKTVSLKDKTSGAGVVIDNAGKIVSSGGRAIDSSGDLTQARNYKIYNRSGGQILGANDALRIDSNFVSGSLLIDNSGVIR</sequence>
<dbReference type="Proteomes" id="UP001158048">
    <property type="component" value="Unassembled WGS sequence"/>
</dbReference>
<organism evidence="1 2">
    <name type="scientific">Pseudomonas helmanticensis</name>
    <dbReference type="NCBI Taxonomy" id="1471381"/>
    <lineage>
        <taxon>Bacteria</taxon>
        <taxon>Pseudomonadati</taxon>
        <taxon>Pseudomonadota</taxon>
        <taxon>Gammaproteobacteria</taxon>
        <taxon>Pseudomonadales</taxon>
        <taxon>Pseudomonadaceae</taxon>
        <taxon>Pseudomonas</taxon>
    </lineage>
</organism>